<organism evidence="1 2">
    <name type="scientific">Lasiodiplodia mahajangana</name>
    <dbReference type="NCBI Taxonomy" id="1108764"/>
    <lineage>
        <taxon>Eukaryota</taxon>
        <taxon>Fungi</taxon>
        <taxon>Dikarya</taxon>
        <taxon>Ascomycota</taxon>
        <taxon>Pezizomycotina</taxon>
        <taxon>Dothideomycetes</taxon>
        <taxon>Dothideomycetes incertae sedis</taxon>
        <taxon>Botryosphaeriales</taxon>
        <taxon>Botryosphaeriaceae</taxon>
        <taxon>Lasiodiplodia</taxon>
    </lineage>
</organism>
<dbReference type="EMBL" id="JAPUUL010000681">
    <property type="protein sequence ID" value="KAJ8129716.1"/>
    <property type="molecule type" value="Genomic_DNA"/>
</dbReference>
<name>A0ACC2JQF2_9PEZI</name>
<gene>
    <name evidence="1" type="ORF">O1611_g3916</name>
</gene>
<proteinExistence type="predicted"/>
<protein>
    <submittedName>
        <fullName evidence="1">Uncharacterized protein</fullName>
    </submittedName>
</protein>
<evidence type="ECO:0000313" key="2">
    <source>
        <dbReference type="Proteomes" id="UP001153332"/>
    </source>
</evidence>
<reference evidence="1" key="1">
    <citation type="submission" date="2022-12" db="EMBL/GenBank/DDBJ databases">
        <title>Genome Sequence of Lasiodiplodia mahajangana.</title>
        <authorList>
            <person name="Buettner E."/>
        </authorList>
    </citation>
    <scope>NUCLEOTIDE SEQUENCE</scope>
    <source>
        <strain evidence="1">VT137</strain>
    </source>
</reference>
<sequence>MAPYRPIYSRPIASPNEMPVTLPQLRARVLKQRCHHHPAADWENIKQTVARLYIEEKRSVEDVIKILKSDFNFNTGRRLFLTKLNEWGIQKNKRRREGSSCNAVISGMGRQIEPLSLTILSPAYQSPSMLLQQWSDSSFPTPNSMILDALPNNHHTPQWHHSIIDDIMPTHSTSMVIRTRSPSPIATEPHSHISPRNQESLGSSPQVLHGAITLTADSQTHLIPDPTSSTLEKIVSRLLESIARQTGVIYINNALPLKEDLGRFLDLSRAMEVSTENYTPYLAHSNLSEELGTVCQSMISARRIGVNTETFSPYELIPRGQIQWQQKMKQMRIGTNTIAIITKSGRYLECIQHNERAGSGQPLLSAKIRAKPDNAVWGFEIEMNEWELPGGSFSSIPRLSVHNVVPSGSLVFETASNGRVEDIKALFSSGQAGLHDHDERGWSLLHYSLENPEMCQFLARSGLDVDEPTSGGPVFQLVTPFHKSFLFYKNEEVMRILLAEGADPTISLPGTESAIHIFSSIDSTPLEPGLPSMASYNAD</sequence>
<evidence type="ECO:0000313" key="1">
    <source>
        <dbReference type="EMBL" id="KAJ8129716.1"/>
    </source>
</evidence>
<dbReference type="Proteomes" id="UP001153332">
    <property type="component" value="Unassembled WGS sequence"/>
</dbReference>
<comment type="caution">
    <text evidence="1">The sequence shown here is derived from an EMBL/GenBank/DDBJ whole genome shotgun (WGS) entry which is preliminary data.</text>
</comment>
<accession>A0ACC2JQF2</accession>
<keyword evidence="2" id="KW-1185">Reference proteome</keyword>